<dbReference type="Gene3D" id="1.10.260.50">
    <property type="match status" value="1"/>
</dbReference>
<dbReference type="EMBL" id="DVLU01000047">
    <property type="protein sequence ID" value="HIT85246.1"/>
    <property type="molecule type" value="Genomic_DNA"/>
</dbReference>
<dbReference type="Pfam" id="PF00266">
    <property type="entry name" value="Aminotran_5"/>
    <property type="match status" value="1"/>
</dbReference>
<accession>A0A9D1KQP4</accession>
<comment type="caution">
    <text evidence="4">The sequence shown here is derived from an EMBL/GenBank/DDBJ whole genome shotgun (WGS) entry which is preliminary data.</text>
</comment>
<gene>
    <name evidence="4" type="ORF">IAA60_04980</name>
</gene>
<dbReference type="PANTHER" id="PTHR11601">
    <property type="entry name" value="CYSTEINE DESULFURYLASE FAMILY MEMBER"/>
    <property type="match status" value="1"/>
</dbReference>
<dbReference type="InterPro" id="IPR015422">
    <property type="entry name" value="PyrdxlP-dep_Trfase_small"/>
</dbReference>
<comment type="cofactor">
    <cofactor evidence="1">
        <name>pyridoxal 5'-phosphate</name>
        <dbReference type="ChEBI" id="CHEBI:597326"/>
    </cofactor>
</comment>
<evidence type="ECO:0000259" key="3">
    <source>
        <dbReference type="Pfam" id="PF00266"/>
    </source>
</evidence>
<name>A0A9D1KQP4_9FIRM</name>
<organism evidence="4 5">
    <name type="scientific">Candidatus Ornithomonoglobus intestinigallinarum</name>
    <dbReference type="NCBI Taxonomy" id="2840894"/>
    <lineage>
        <taxon>Bacteria</taxon>
        <taxon>Bacillati</taxon>
        <taxon>Bacillota</taxon>
        <taxon>Clostridia</taxon>
        <taxon>Candidatus Ornithomonoglobus</taxon>
    </lineage>
</organism>
<dbReference type="Gene3D" id="3.40.640.10">
    <property type="entry name" value="Type I PLP-dependent aspartate aminotransferase-like (Major domain)"/>
    <property type="match status" value="1"/>
</dbReference>
<evidence type="ECO:0000256" key="2">
    <source>
        <dbReference type="ARBA" id="ARBA00022898"/>
    </source>
</evidence>
<dbReference type="GO" id="GO:0003824">
    <property type="term" value="F:catalytic activity"/>
    <property type="evidence" value="ECO:0007669"/>
    <property type="project" value="UniProtKB-ARBA"/>
</dbReference>
<evidence type="ECO:0000313" key="4">
    <source>
        <dbReference type="EMBL" id="HIT85246.1"/>
    </source>
</evidence>
<evidence type="ECO:0000313" key="5">
    <source>
        <dbReference type="Proteomes" id="UP000824165"/>
    </source>
</evidence>
<evidence type="ECO:0000256" key="1">
    <source>
        <dbReference type="ARBA" id="ARBA00001933"/>
    </source>
</evidence>
<keyword evidence="2" id="KW-0663">Pyridoxal phosphate</keyword>
<proteinExistence type="predicted"/>
<sequence length="381" mass="41251">MENKFIYLDNAATTKPCAEAVNAFLNTVENFGNPSSLYGIGLAAEKLINLSAASISSMMGVDRRDIYFTSGGTEANNTAVFGTAYGHIKLGKRVITSKIEHPSVLECFKRLEREGFDVKYIGTDSGGVLNIDELDDALTEDTTLVSVMHVNNETGVIQPVDKIKQLMRKKAPRALLHCDCVQSFCKLPVEPKKWGADLISISAHKIHGFKGTGALYIKQSANIKPLLFGGEQQREFRPGTENVGGISAFGAAAEAYKYDEEKMRAQRSAFADALAEKTNGSVQINGSGEYNSGSVLNISFEGIKAEILLHALEAKGIYVSTGSACSSHDPSPSHVLQAMNVEKRRIEGAIRISFSEALSESDFEYAADTIAAEAAKIKKYM</sequence>
<dbReference type="InterPro" id="IPR015421">
    <property type="entry name" value="PyrdxlP-dep_Trfase_major"/>
</dbReference>
<dbReference type="InterPro" id="IPR000192">
    <property type="entry name" value="Aminotrans_V_dom"/>
</dbReference>
<feature type="domain" description="Aminotransferase class V" evidence="3">
    <location>
        <begin position="6"/>
        <end position="362"/>
    </location>
</feature>
<dbReference type="PIRSF" id="PIRSF005572">
    <property type="entry name" value="NifS"/>
    <property type="match status" value="1"/>
</dbReference>
<reference evidence="4" key="1">
    <citation type="submission" date="2020-10" db="EMBL/GenBank/DDBJ databases">
        <authorList>
            <person name="Gilroy R."/>
        </authorList>
    </citation>
    <scope>NUCLEOTIDE SEQUENCE</scope>
    <source>
        <strain evidence="4">CHK181-108</strain>
    </source>
</reference>
<dbReference type="SUPFAM" id="SSF53383">
    <property type="entry name" value="PLP-dependent transferases"/>
    <property type="match status" value="1"/>
</dbReference>
<dbReference type="InterPro" id="IPR015424">
    <property type="entry name" value="PyrdxlP-dep_Trfase"/>
</dbReference>
<dbReference type="Gene3D" id="3.90.1150.10">
    <property type="entry name" value="Aspartate Aminotransferase, domain 1"/>
    <property type="match status" value="1"/>
</dbReference>
<protein>
    <submittedName>
        <fullName evidence="4">Cysteine desulfurase</fullName>
    </submittedName>
</protein>
<reference evidence="4" key="2">
    <citation type="journal article" date="2021" name="PeerJ">
        <title>Extensive microbial diversity within the chicken gut microbiome revealed by metagenomics and culture.</title>
        <authorList>
            <person name="Gilroy R."/>
            <person name="Ravi A."/>
            <person name="Getino M."/>
            <person name="Pursley I."/>
            <person name="Horton D.L."/>
            <person name="Alikhan N.F."/>
            <person name="Baker D."/>
            <person name="Gharbi K."/>
            <person name="Hall N."/>
            <person name="Watson M."/>
            <person name="Adriaenssens E.M."/>
            <person name="Foster-Nyarko E."/>
            <person name="Jarju S."/>
            <person name="Secka A."/>
            <person name="Antonio M."/>
            <person name="Oren A."/>
            <person name="Chaudhuri R.R."/>
            <person name="La Ragione R."/>
            <person name="Hildebrand F."/>
            <person name="Pallen M.J."/>
        </authorList>
    </citation>
    <scope>NUCLEOTIDE SEQUENCE</scope>
    <source>
        <strain evidence="4">CHK181-108</strain>
    </source>
</reference>
<dbReference type="Proteomes" id="UP000824165">
    <property type="component" value="Unassembled WGS sequence"/>
</dbReference>
<dbReference type="InterPro" id="IPR016454">
    <property type="entry name" value="Cysteine_dSase"/>
</dbReference>
<dbReference type="PANTHER" id="PTHR11601:SF50">
    <property type="entry name" value="CYSTEINE DESULFURASE ISCS 2-RELATED"/>
    <property type="match status" value="1"/>
</dbReference>
<dbReference type="AlphaFoldDB" id="A0A9D1KQP4"/>